<sequence length="697" mass="78612">MSTMNTVIELDNLTPVPLESESHCDESPAQGARSSPSVRRWQSTLMKRNLRSKSILCRVPFSQSPYISAPLAVDTQRLPQRQSSMNDDEASRPSPLTSTSQATLTNWASTSTLLHSSNNPSPPSPSDELFLHVAPLAHESPTDAIKRPYSLSPRDVDAIAYHLTLSLEQRQKIPRKCCPVTLQHHIQTELMRRVHLGIDIGGPHRRASCHRRFALSDSPFTFEIRGQCSSKETDEKNNQKKYAFKKPIADLSVQLEHDNDKKSATWMELFLDLTYVANITIFTHQHPITDTTTMFRYCGWFTILWWMWISQTMFDVRFSTDDLLNRIWKLIQLFALAGFAGNGDHFTSTNSNGFALSYSVMKLVLVGQYFVVWLHAPDQRSRRPILFYMLANSVSFVMWWTSAFLIEVLSDQARYGIWFSAIAIEVLTNVALANEATVTFIGSHLPERLGLFTLIILGESIMGLFMVTDELVDAPSKLGWDNLTLLIFSITVVKCQWFLYFDDYHEQGPVRSSIHSTLWTYLHFMLNLSQLLLGVGCLDLIRIYQLGKDTSPFPNEPEEAKYPNEAAGGGGLSTASTSSAFTDILGGDRGELGPPHDLVLIYVKNYFLIVAANVFLWNAAIKYVTSRPGDKYDRAIYVSRFFMSFVVLCLLLVEHHQLGAFSLLGLEVGFCLLQVGHDLLVLYYAARKNTDTQCGPC</sequence>
<proteinExistence type="predicted"/>
<keyword evidence="2" id="KW-0812">Transmembrane</keyword>
<dbReference type="Proteomes" id="UP000717515">
    <property type="component" value="Unassembled WGS sequence"/>
</dbReference>
<evidence type="ECO:0000313" key="4">
    <source>
        <dbReference type="Proteomes" id="UP000717515"/>
    </source>
</evidence>
<dbReference type="PANTHER" id="PTHR42101">
    <property type="entry name" value="CHROMOSOME 16, WHOLE GENOME SHOTGUN SEQUENCE"/>
    <property type="match status" value="1"/>
</dbReference>
<dbReference type="PANTHER" id="PTHR42101:SF1">
    <property type="entry name" value="LOW TEMPERATURE REQUIREMENT A"/>
    <property type="match status" value="1"/>
</dbReference>
<keyword evidence="2" id="KW-1133">Transmembrane helix</keyword>
<evidence type="ECO:0000256" key="2">
    <source>
        <dbReference type="SAM" id="Phobius"/>
    </source>
</evidence>
<comment type="caution">
    <text evidence="3">The sequence shown here is derived from an EMBL/GenBank/DDBJ whole genome shotgun (WGS) entry which is preliminary data.</text>
</comment>
<feature type="transmembrane region" description="Helical" evidence="2">
    <location>
        <begin position="386"/>
        <end position="409"/>
    </location>
</feature>
<name>A0A9P8CUW5_MORAP</name>
<feature type="region of interest" description="Disordered" evidence="1">
    <location>
        <begin position="1"/>
        <end position="40"/>
    </location>
</feature>
<feature type="transmembrane region" description="Helical" evidence="2">
    <location>
        <begin position="449"/>
        <end position="468"/>
    </location>
</feature>
<reference evidence="3" key="1">
    <citation type="submission" date="2021-07" db="EMBL/GenBank/DDBJ databases">
        <title>Draft genome of Mortierella alpina, strain LL118, isolated from an aspen leaf litter sample.</title>
        <authorList>
            <person name="Yang S."/>
            <person name="Vinatzer B.A."/>
        </authorList>
    </citation>
    <scope>NUCLEOTIDE SEQUENCE</scope>
    <source>
        <strain evidence="3">LL118</strain>
    </source>
</reference>
<feature type="region of interest" description="Disordered" evidence="1">
    <location>
        <begin position="79"/>
        <end position="101"/>
    </location>
</feature>
<organism evidence="3 4">
    <name type="scientific">Mortierella alpina</name>
    <name type="common">Oleaginous fungus</name>
    <name type="synonym">Mortierella renispora</name>
    <dbReference type="NCBI Taxonomy" id="64518"/>
    <lineage>
        <taxon>Eukaryota</taxon>
        <taxon>Fungi</taxon>
        <taxon>Fungi incertae sedis</taxon>
        <taxon>Mucoromycota</taxon>
        <taxon>Mortierellomycotina</taxon>
        <taxon>Mortierellomycetes</taxon>
        <taxon>Mortierellales</taxon>
        <taxon>Mortierellaceae</taxon>
        <taxon>Mortierella</taxon>
    </lineage>
</organism>
<feature type="transmembrane region" description="Helical" evidence="2">
    <location>
        <begin position="480"/>
        <end position="500"/>
    </location>
</feature>
<evidence type="ECO:0000256" key="1">
    <source>
        <dbReference type="SAM" id="MobiDB-lite"/>
    </source>
</evidence>
<feature type="transmembrane region" description="Helical" evidence="2">
    <location>
        <begin position="636"/>
        <end position="653"/>
    </location>
</feature>
<gene>
    <name evidence="3" type="ORF">KVV02_004485</name>
</gene>
<dbReference type="EMBL" id="JAIFTL010000503">
    <property type="protein sequence ID" value="KAG9319296.1"/>
    <property type="molecule type" value="Genomic_DNA"/>
</dbReference>
<feature type="transmembrane region" description="Helical" evidence="2">
    <location>
        <begin position="294"/>
        <end position="314"/>
    </location>
</feature>
<evidence type="ECO:0000313" key="3">
    <source>
        <dbReference type="EMBL" id="KAG9319296.1"/>
    </source>
</evidence>
<dbReference type="InterPro" id="IPR010640">
    <property type="entry name" value="Low_temperature_requirement_A"/>
</dbReference>
<feature type="transmembrane region" description="Helical" evidence="2">
    <location>
        <begin position="659"/>
        <end position="685"/>
    </location>
</feature>
<feature type="transmembrane region" description="Helical" evidence="2">
    <location>
        <begin position="606"/>
        <end position="624"/>
    </location>
</feature>
<protein>
    <submittedName>
        <fullName evidence="3">Uncharacterized protein</fullName>
    </submittedName>
</protein>
<feature type="transmembrane region" description="Helical" evidence="2">
    <location>
        <begin position="415"/>
        <end position="437"/>
    </location>
</feature>
<feature type="transmembrane region" description="Helical" evidence="2">
    <location>
        <begin position="521"/>
        <end position="544"/>
    </location>
</feature>
<dbReference type="Pfam" id="PF06772">
    <property type="entry name" value="LtrA"/>
    <property type="match status" value="1"/>
</dbReference>
<feature type="transmembrane region" description="Helical" evidence="2">
    <location>
        <begin position="355"/>
        <end position="374"/>
    </location>
</feature>
<accession>A0A9P8CUW5</accession>
<keyword evidence="2" id="KW-0472">Membrane</keyword>
<dbReference type="AlphaFoldDB" id="A0A9P8CUW5"/>